<reference evidence="3 4" key="3">
    <citation type="journal article" date="2010" name="BMC Genomics">
        <title>Transcriptome sequencing and comparative analysis of cucumber flowers with different sex types.</title>
        <authorList>
            <person name="Guo S."/>
            <person name="Zheng Y."/>
            <person name="Joung J.G."/>
            <person name="Liu S."/>
            <person name="Zhang Z."/>
            <person name="Crasta O.R."/>
            <person name="Sobral B.W."/>
            <person name="Xu Y."/>
            <person name="Huang S."/>
            <person name="Fei Z."/>
        </authorList>
    </citation>
    <scope>NUCLEOTIDE SEQUENCE [LARGE SCALE GENOMIC DNA]</scope>
    <source>
        <strain evidence="4">cv. 9930</strain>
    </source>
</reference>
<reference evidence="3 4" key="2">
    <citation type="journal article" date="2009" name="PLoS ONE">
        <title>An integrated genetic and cytogenetic map of the cucumber genome.</title>
        <authorList>
            <person name="Ren Y."/>
            <person name="Zhang Z."/>
            <person name="Liu J."/>
            <person name="Staub J.E."/>
            <person name="Han Y."/>
            <person name="Cheng Z."/>
            <person name="Li X."/>
            <person name="Lu J."/>
            <person name="Miao H."/>
            <person name="Kang H."/>
            <person name="Xie B."/>
            <person name="Gu X."/>
            <person name="Wang X."/>
            <person name="Du Y."/>
            <person name="Jin W."/>
            <person name="Huang S."/>
        </authorList>
    </citation>
    <scope>NUCLEOTIDE SEQUENCE [LARGE SCALE GENOMIC DNA]</scope>
    <source>
        <strain evidence="4">cv. 9930</strain>
    </source>
</reference>
<proteinExistence type="inferred from homology"/>
<dbReference type="Gramene" id="KGN59168">
    <property type="protein sequence ID" value="KGN59168"/>
    <property type="gene ID" value="Csa_3G778250"/>
</dbReference>
<keyword evidence="4" id="KW-1185">Reference proteome</keyword>
<dbReference type="PANTHER" id="PTHR43180:SF50">
    <property type="entry name" value="SHORT CHAIN DEHYDROGENASE"/>
    <property type="match status" value="1"/>
</dbReference>
<name>A0A0A0LBH4_CUCSA</name>
<dbReference type="InterPro" id="IPR020904">
    <property type="entry name" value="Sc_DH/Rdtase_CS"/>
</dbReference>
<dbReference type="InterPro" id="IPR002347">
    <property type="entry name" value="SDR_fam"/>
</dbReference>
<dbReference type="PANTHER" id="PTHR43180">
    <property type="entry name" value="3-OXOACYL-(ACYL-CARRIER-PROTEIN) REDUCTASE (AFU_ORTHOLOGUE AFUA_6G11210)"/>
    <property type="match status" value="1"/>
</dbReference>
<comment type="similarity">
    <text evidence="1">Belongs to the short-chain dehydrogenases/reductases (SDR) family.</text>
</comment>
<dbReference type="EMBL" id="CM002924">
    <property type="protein sequence ID" value="KGN59168.1"/>
    <property type="molecule type" value="Genomic_DNA"/>
</dbReference>
<evidence type="ECO:0000313" key="3">
    <source>
        <dbReference type="EMBL" id="KGN59168.1"/>
    </source>
</evidence>
<dbReference type="GO" id="GO:0016491">
    <property type="term" value="F:oxidoreductase activity"/>
    <property type="evidence" value="ECO:0007669"/>
    <property type="project" value="UniProtKB-KW"/>
</dbReference>
<dbReference type="AlphaFoldDB" id="A0A0A0LBH4"/>
<sequence length="220" mass="23411">MNYEVTKKEEGIMSGKKKILKEKVDVITGGKAGSANALQNSLLTIAAIQDDLGHASYATVLGWTNSFYVHCDVTDESQVQDAVEAAVKTFGKLDIMMNNAGIAGPIKPGIIDNDVHDFERVLSVKVTSVFFGIKHAVQAMIPAKTSLIISTGNVASNMGGAASHAYTCSKHAVVGLMKNAAGELGQFGIRVNCLSSYGLMTGMVRKLDEMQVEMIIPTSK</sequence>
<dbReference type="InterPro" id="IPR036291">
    <property type="entry name" value="NAD(P)-bd_dom_sf"/>
</dbReference>
<evidence type="ECO:0000313" key="4">
    <source>
        <dbReference type="Proteomes" id="UP000029981"/>
    </source>
</evidence>
<accession>A0A0A0LBH4</accession>
<reference evidence="3 4" key="4">
    <citation type="journal article" date="2011" name="BMC Genomics">
        <title>RNA-Seq improves annotation of protein-coding genes in the cucumber genome.</title>
        <authorList>
            <person name="Li Z."/>
            <person name="Zhang Z."/>
            <person name="Yan P."/>
            <person name="Huang S."/>
            <person name="Fei Z."/>
            <person name="Lin K."/>
        </authorList>
    </citation>
    <scope>NUCLEOTIDE SEQUENCE [LARGE SCALE GENOMIC DNA]</scope>
    <source>
        <strain evidence="4">cv. 9930</strain>
    </source>
</reference>
<evidence type="ECO:0000256" key="2">
    <source>
        <dbReference type="ARBA" id="ARBA00023002"/>
    </source>
</evidence>
<reference evidence="3 4" key="1">
    <citation type="journal article" date="2009" name="Nat. Genet.">
        <title>The genome of the cucumber, Cucumis sativus L.</title>
        <authorList>
            <person name="Huang S."/>
            <person name="Li R."/>
            <person name="Zhang Z."/>
            <person name="Li L."/>
            <person name="Gu X."/>
            <person name="Fan W."/>
            <person name="Lucas W.J."/>
            <person name="Wang X."/>
            <person name="Xie B."/>
            <person name="Ni P."/>
            <person name="Ren Y."/>
            <person name="Zhu H."/>
            <person name="Li J."/>
            <person name="Lin K."/>
            <person name="Jin W."/>
            <person name="Fei Z."/>
            <person name="Li G."/>
            <person name="Staub J."/>
            <person name="Kilian A."/>
            <person name="van der Vossen E.A."/>
            <person name="Wu Y."/>
            <person name="Guo J."/>
            <person name="He J."/>
            <person name="Jia Z."/>
            <person name="Ren Y."/>
            <person name="Tian G."/>
            <person name="Lu Y."/>
            <person name="Ruan J."/>
            <person name="Qian W."/>
            <person name="Wang M."/>
            <person name="Huang Q."/>
            <person name="Li B."/>
            <person name="Xuan Z."/>
            <person name="Cao J."/>
            <person name="Asan"/>
            <person name="Wu Z."/>
            <person name="Zhang J."/>
            <person name="Cai Q."/>
            <person name="Bai Y."/>
            <person name="Zhao B."/>
            <person name="Han Y."/>
            <person name="Li Y."/>
            <person name="Li X."/>
            <person name="Wang S."/>
            <person name="Shi Q."/>
            <person name="Liu S."/>
            <person name="Cho W.K."/>
            <person name="Kim J.Y."/>
            <person name="Xu Y."/>
            <person name="Heller-Uszynska K."/>
            <person name="Miao H."/>
            <person name="Cheng Z."/>
            <person name="Zhang S."/>
            <person name="Wu J."/>
            <person name="Yang Y."/>
            <person name="Kang H."/>
            <person name="Li M."/>
            <person name="Liang H."/>
            <person name="Ren X."/>
            <person name="Shi Z."/>
            <person name="Wen M."/>
            <person name="Jian M."/>
            <person name="Yang H."/>
            <person name="Zhang G."/>
            <person name="Yang Z."/>
            <person name="Chen R."/>
            <person name="Liu S."/>
            <person name="Li J."/>
            <person name="Ma L."/>
            <person name="Liu H."/>
            <person name="Zhou Y."/>
            <person name="Zhao J."/>
            <person name="Fang X."/>
            <person name="Li G."/>
            <person name="Fang L."/>
            <person name="Li Y."/>
            <person name="Liu D."/>
            <person name="Zheng H."/>
            <person name="Zhang Y."/>
            <person name="Qin N."/>
            <person name="Li Z."/>
            <person name="Yang G."/>
            <person name="Yang S."/>
            <person name="Bolund L."/>
            <person name="Kristiansen K."/>
            <person name="Zheng H."/>
            <person name="Li S."/>
            <person name="Zhang X."/>
            <person name="Yang H."/>
            <person name="Wang J."/>
            <person name="Sun R."/>
            <person name="Zhang B."/>
            <person name="Jiang S."/>
            <person name="Wang J."/>
            <person name="Du Y."/>
            <person name="Li S."/>
        </authorList>
    </citation>
    <scope>NUCLEOTIDE SEQUENCE [LARGE SCALE GENOMIC DNA]</scope>
    <source>
        <strain evidence="4">cv. 9930</strain>
    </source>
</reference>
<protein>
    <submittedName>
        <fullName evidence="3">Uncharacterized protein</fullName>
    </submittedName>
</protein>
<dbReference type="PRINTS" id="PR00081">
    <property type="entry name" value="GDHRDH"/>
</dbReference>
<dbReference type="PROSITE" id="PS00061">
    <property type="entry name" value="ADH_SHORT"/>
    <property type="match status" value="1"/>
</dbReference>
<dbReference type="STRING" id="3659.A0A0A0LBH4"/>
<gene>
    <name evidence="3" type="ORF">Csa_3G778250</name>
</gene>
<dbReference type="Proteomes" id="UP000029981">
    <property type="component" value="Chromosome 3"/>
</dbReference>
<dbReference type="Gene3D" id="3.40.50.720">
    <property type="entry name" value="NAD(P)-binding Rossmann-like Domain"/>
    <property type="match status" value="1"/>
</dbReference>
<keyword evidence="2" id="KW-0560">Oxidoreductase</keyword>
<evidence type="ECO:0000256" key="1">
    <source>
        <dbReference type="ARBA" id="ARBA00006484"/>
    </source>
</evidence>
<organism evidence="3 4">
    <name type="scientific">Cucumis sativus</name>
    <name type="common">Cucumber</name>
    <dbReference type="NCBI Taxonomy" id="3659"/>
    <lineage>
        <taxon>Eukaryota</taxon>
        <taxon>Viridiplantae</taxon>
        <taxon>Streptophyta</taxon>
        <taxon>Embryophyta</taxon>
        <taxon>Tracheophyta</taxon>
        <taxon>Spermatophyta</taxon>
        <taxon>Magnoliopsida</taxon>
        <taxon>eudicotyledons</taxon>
        <taxon>Gunneridae</taxon>
        <taxon>Pentapetalae</taxon>
        <taxon>rosids</taxon>
        <taxon>fabids</taxon>
        <taxon>Cucurbitales</taxon>
        <taxon>Cucurbitaceae</taxon>
        <taxon>Benincaseae</taxon>
        <taxon>Cucumis</taxon>
    </lineage>
</organism>
<dbReference type="Pfam" id="PF13561">
    <property type="entry name" value="adh_short_C2"/>
    <property type="match status" value="1"/>
</dbReference>
<dbReference type="PRINTS" id="PR00080">
    <property type="entry name" value="SDRFAMILY"/>
</dbReference>
<dbReference type="SUPFAM" id="SSF51735">
    <property type="entry name" value="NAD(P)-binding Rossmann-fold domains"/>
    <property type="match status" value="1"/>
</dbReference>